<dbReference type="GO" id="GO:0051301">
    <property type="term" value="P:cell division"/>
    <property type="evidence" value="ECO:0007669"/>
    <property type="project" value="UniProtKB-KW"/>
</dbReference>
<name>A0A7C9VJY3_9BRAD</name>
<comment type="cofactor">
    <cofactor evidence="1">
        <name>Zn(2+)</name>
        <dbReference type="ChEBI" id="CHEBI:29105"/>
    </cofactor>
</comment>
<keyword evidence="4" id="KW-0378">Hydrolase</keyword>
<dbReference type="Gene3D" id="1.10.8.60">
    <property type="match status" value="1"/>
</dbReference>
<evidence type="ECO:0000256" key="2">
    <source>
        <dbReference type="ARBA" id="ARBA00022670"/>
    </source>
</evidence>
<protein>
    <submittedName>
        <fullName evidence="9">Cell division protein FtsH</fullName>
    </submittedName>
</protein>
<keyword evidence="6" id="KW-0482">Metalloprotease</keyword>
<gene>
    <name evidence="9" type="ORF">G4V63_22365</name>
</gene>
<dbReference type="GO" id="GO:0006508">
    <property type="term" value="P:proteolysis"/>
    <property type="evidence" value="ECO:0007669"/>
    <property type="project" value="UniProtKB-KW"/>
</dbReference>
<proteinExistence type="predicted"/>
<evidence type="ECO:0000256" key="3">
    <source>
        <dbReference type="ARBA" id="ARBA00022723"/>
    </source>
</evidence>
<evidence type="ECO:0000256" key="7">
    <source>
        <dbReference type="SAM" id="MobiDB-lite"/>
    </source>
</evidence>
<dbReference type="PANTHER" id="PTHR23076">
    <property type="entry name" value="METALLOPROTEASE M41 FTSH"/>
    <property type="match status" value="1"/>
</dbReference>
<dbReference type="GO" id="GO:0030163">
    <property type="term" value="P:protein catabolic process"/>
    <property type="evidence" value="ECO:0007669"/>
    <property type="project" value="TreeGrafter"/>
</dbReference>
<keyword evidence="3" id="KW-0479">Metal-binding</keyword>
<dbReference type="Pfam" id="PF01434">
    <property type="entry name" value="Peptidase_M41"/>
    <property type="match status" value="1"/>
</dbReference>
<dbReference type="GO" id="GO:0004222">
    <property type="term" value="F:metalloendopeptidase activity"/>
    <property type="evidence" value="ECO:0007669"/>
    <property type="project" value="InterPro"/>
</dbReference>
<dbReference type="FunFam" id="1.20.58.760:FF:000001">
    <property type="entry name" value="ATP-dependent zinc metalloprotease FtsH"/>
    <property type="match status" value="1"/>
</dbReference>
<keyword evidence="9" id="KW-0132">Cell division</keyword>
<dbReference type="PANTHER" id="PTHR23076:SF97">
    <property type="entry name" value="ATP-DEPENDENT ZINC METALLOPROTEASE YME1L1"/>
    <property type="match status" value="1"/>
</dbReference>
<feature type="region of interest" description="Disordered" evidence="7">
    <location>
        <begin position="230"/>
        <end position="273"/>
    </location>
</feature>
<keyword evidence="2" id="KW-0645">Protease</keyword>
<evidence type="ECO:0000256" key="1">
    <source>
        <dbReference type="ARBA" id="ARBA00001947"/>
    </source>
</evidence>
<keyword evidence="9" id="KW-0131">Cell cycle</keyword>
<keyword evidence="10" id="KW-1185">Reference proteome</keyword>
<keyword evidence="5" id="KW-0862">Zinc</keyword>
<evidence type="ECO:0000313" key="10">
    <source>
        <dbReference type="Proteomes" id="UP000480266"/>
    </source>
</evidence>
<dbReference type="EMBL" id="JAAMRR010001137">
    <property type="protein sequence ID" value="NGX97849.1"/>
    <property type="molecule type" value="Genomic_DNA"/>
</dbReference>
<dbReference type="GO" id="GO:0046872">
    <property type="term" value="F:metal ion binding"/>
    <property type="evidence" value="ECO:0007669"/>
    <property type="project" value="UniProtKB-KW"/>
</dbReference>
<dbReference type="InterPro" id="IPR037219">
    <property type="entry name" value="Peptidase_M41-like"/>
</dbReference>
<dbReference type="GO" id="GO:0005886">
    <property type="term" value="C:plasma membrane"/>
    <property type="evidence" value="ECO:0007669"/>
    <property type="project" value="TreeGrafter"/>
</dbReference>
<dbReference type="GO" id="GO:0005524">
    <property type="term" value="F:ATP binding"/>
    <property type="evidence" value="ECO:0007669"/>
    <property type="project" value="InterPro"/>
</dbReference>
<dbReference type="GO" id="GO:0004176">
    <property type="term" value="F:ATP-dependent peptidase activity"/>
    <property type="evidence" value="ECO:0007669"/>
    <property type="project" value="InterPro"/>
</dbReference>
<dbReference type="Gene3D" id="1.20.58.760">
    <property type="entry name" value="Peptidase M41"/>
    <property type="match status" value="1"/>
</dbReference>
<comment type="caution">
    <text evidence="9">The sequence shown here is derived from an EMBL/GenBank/DDBJ whole genome shotgun (WGS) entry which is preliminary data.</text>
</comment>
<evidence type="ECO:0000256" key="4">
    <source>
        <dbReference type="ARBA" id="ARBA00022801"/>
    </source>
</evidence>
<dbReference type="AlphaFoldDB" id="A0A7C9VJY3"/>
<accession>A0A7C9VJY3</accession>
<feature type="non-terminal residue" evidence="9">
    <location>
        <position position="1"/>
    </location>
</feature>
<evidence type="ECO:0000256" key="5">
    <source>
        <dbReference type="ARBA" id="ARBA00022833"/>
    </source>
</evidence>
<dbReference type="InterPro" id="IPR000642">
    <property type="entry name" value="Peptidase_M41"/>
</dbReference>
<evidence type="ECO:0000313" key="9">
    <source>
        <dbReference type="EMBL" id="NGX97849.1"/>
    </source>
</evidence>
<organism evidence="9 10">
    <name type="scientific">Candidatus Afipia apatlaquensis</name>
    <dbReference type="NCBI Taxonomy" id="2712852"/>
    <lineage>
        <taxon>Bacteria</taxon>
        <taxon>Pseudomonadati</taxon>
        <taxon>Pseudomonadota</taxon>
        <taxon>Alphaproteobacteria</taxon>
        <taxon>Hyphomicrobiales</taxon>
        <taxon>Nitrobacteraceae</taxon>
        <taxon>Afipia</taxon>
    </lineage>
</organism>
<dbReference type="Proteomes" id="UP000480266">
    <property type="component" value="Unassembled WGS sequence"/>
</dbReference>
<feature type="domain" description="Peptidase M41" evidence="8">
    <location>
        <begin position="41"/>
        <end position="230"/>
    </location>
</feature>
<reference evidence="9" key="1">
    <citation type="submission" date="2020-02" db="EMBL/GenBank/DDBJ databases">
        <title>Draft genome sequence of Candidatus Afipia apatlaquensis IBT-C3, a potential strain for decolorization of textile dyes.</title>
        <authorList>
            <person name="Sanchez-Reyes A."/>
            <person name="Breton-Deval L."/>
            <person name="Mangelson H."/>
            <person name="Sanchez-Flores A."/>
        </authorList>
    </citation>
    <scope>NUCLEOTIDE SEQUENCE [LARGE SCALE GENOMIC DNA]</scope>
    <source>
        <strain evidence="9">IBT-C3</strain>
    </source>
</reference>
<evidence type="ECO:0000259" key="8">
    <source>
        <dbReference type="Pfam" id="PF01434"/>
    </source>
</evidence>
<dbReference type="SUPFAM" id="SSF140990">
    <property type="entry name" value="FtsH protease domain-like"/>
    <property type="match status" value="1"/>
</dbReference>
<evidence type="ECO:0000256" key="6">
    <source>
        <dbReference type="ARBA" id="ARBA00023049"/>
    </source>
</evidence>
<sequence length="273" mass="30050">MNLVNEAALTAARRNKRMVTQAEFEEAKDKVMMGAERKSLVMTEEEKLLTAYHEGGHAIVGLNVVATDPIHKATIIPRGRALGMVMQLPERDKLSMSLEQMTSRLAIMMGGRVAEELIFGKEKVTSGASSDIEQATRLARMMVTRWGLSEELGTVSYGENQDEVFLGMSVSRTQNASEATVQKIDKEIRRFVEEGYKEATRILTEKRADLETLAKGLLEFETLSGDEITDLLAGKKPNRESVLEPTGPRTSAVPPAGKPRPRPDAGLEPQPQA</sequence>